<dbReference type="RefSeq" id="WP_317306866.1">
    <property type="nucleotide sequence ID" value="NZ_JAWJYY010000003.1"/>
</dbReference>
<dbReference type="Proteomes" id="UP001284654">
    <property type="component" value="Unassembled WGS sequence"/>
</dbReference>
<dbReference type="EMBL" id="JAWJYY010000003">
    <property type="protein sequence ID" value="MDV4317097.1"/>
    <property type="molecule type" value="Genomic_DNA"/>
</dbReference>
<keyword evidence="1" id="KW-0472">Membrane</keyword>
<gene>
    <name evidence="2" type="ORF">MSG88_15365</name>
</gene>
<proteinExistence type="predicted"/>
<feature type="transmembrane region" description="Helical" evidence="1">
    <location>
        <begin position="21"/>
        <end position="41"/>
    </location>
</feature>
<comment type="caution">
    <text evidence="2">The sequence shown here is derived from an EMBL/GenBank/DDBJ whole genome shotgun (WGS) entry which is preliminary data.</text>
</comment>
<keyword evidence="1" id="KW-0812">Transmembrane</keyword>
<name>A0AAW8Z7M9_9GAMM</name>
<evidence type="ECO:0000313" key="3">
    <source>
        <dbReference type="Proteomes" id="UP001284654"/>
    </source>
</evidence>
<organism evidence="2 3">
    <name type="scientific">Acinetobacter indicus</name>
    <dbReference type="NCBI Taxonomy" id="756892"/>
    <lineage>
        <taxon>Bacteria</taxon>
        <taxon>Pseudomonadati</taxon>
        <taxon>Pseudomonadota</taxon>
        <taxon>Gammaproteobacteria</taxon>
        <taxon>Moraxellales</taxon>
        <taxon>Moraxellaceae</taxon>
        <taxon>Acinetobacter</taxon>
    </lineage>
</organism>
<evidence type="ECO:0008006" key="4">
    <source>
        <dbReference type="Google" id="ProtNLM"/>
    </source>
</evidence>
<evidence type="ECO:0000256" key="1">
    <source>
        <dbReference type="SAM" id="Phobius"/>
    </source>
</evidence>
<protein>
    <recommendedName>
        <fullName evidence="4">Chemotaxis protein</fullName>
    </recommendedName>
</protein>
<feature type="transmembrane region" description="Helical" evidence="1">
    <location>
        <begin position="176"/>
        <end position="195"/>
    </location>
</feature>
<accession>A0AAW8Z7M9</accession>
<reference evidence="2" key="1">
    <citation type="submission" date="2023-10" db="EMBL/GenBank/DDBJ databases">
        <authorList>
            <person name="Sykes E.M.E."/>
            <person name="Khan I.U.H."/>
            <person name="Kumar A."/>
        </authorList>
    </citation>
    <scope>NUCLEOTIDE SEQUENCE</scope>
    <source>
        <strain evidence="2">IK5</strain>
    </source>
</reference>
<feature type="transmembrane region" description="Helical" evidence="1">
    <location>
        <begin position="142"/>
        <end position="164"/>
    </location>
</feature>
<evidence type="ECO:0000313" key="2">
    <source>
        <dbReference type="EMBL" id="MDV4317097.1"/>
    </source>
</evidence>
<feature type="transmembrane region" description="Helical" evidence="1">
    <location>
        <begin position="201"/>
        <end position="225"/>
    </location>
</feature>
<keyword evidence="1" id="KW-1133">Transmembrane helix</keyword>
<sequence>MLKTKKSYNIQYKYILDKRKNMPLPIVLWGAAAALGATGVFKGAKAVGNMKEAKAIGENAQSIYDEALEHLEHKKEETNTKLEELGRLKLSIFTHQIKHTIDVIKKSKNAGGKLENFESSISIEEVKAMEAMVLNSLKLEAGLLSGTAGGALAGFGAYSSVGLLASASTGTAISSLSGVAATNATLAWLGGGSIASGGFGMAGGMIALGGIVAGPALAIGGFMLASKAEEALTKAVDYATQVDKAVSEINMIETVLDGIQKNADEVIYTLNQLVDRFESMKVDDDSNPQAFKQMITNTKILKDLLDCKIIDDEGSPIKNIKHTCQGFLTI</sequence>
<dbReference type="AlphaFoldDB" id="A0AAW8Z7M9"/>